<comment type="caution">
    <text evidence="4">The sequence shown here is derived from an EMBL/GenBank/DDBJ whole genome shotgun (WGS) entry which is preliminary data.</text>
</comment>
<proteinExistence type="predicted"/>
<dbReference type="SMART" id="SM00382">
    <property type="entry name" value="AAA"/>
    <property type="match status" value="1"/>
</dbReference>
<name>A0A5J5KYX1_9MICC</name>
<evidence type="ECO:0000313" key="4">
    <source>
        <dbReference type="EMBL" id="KAA9394752.1"/>
    </source>
</evidence>
<dbReference type="InterPro" id="IPR017871">
    <property type="entry name" value="ABC_transporter-like_CS"/>
</dbReference>
<gene>
    <name evidence="4" type="ORF">FCK90_05505</name>
</gene>
<dbReference type="GO" id="GO:0005524">
    <property type="term" value="F:ATP binding"/>
    <property type="evidence" value="ECO:0007669"/>
    <property type="project" value="UniProtKB-KW"/>
</dbReference>
<accession>A0A5J5KYX1</accession>
<dbReference type="InterPro" id="IPR003439">
    <property type="entry name" value="ABC_transporter-like_ATP-bd"/>
</dbReference>
<dbReference type="SUPFAM" id="SSF52540">
    <property type="entry name" value="P-loop containing nucleoside triphosphate hydrolases"/>
    <property type="match status" value="1"/>
</dbReference>
<dbReference type="PROSITE" id="PS50893">
    <property type="entry name" value="ABC_TRANSPORTER_2"/>
    <property type="match status" value="1"/>
</dbReference>
<keyword evidence="5" id="KW-1185">Reference proteome</keyword>
<dbReference type="Proteomes" id="UP000325957">
    <property type="component" value="Unassembled WGS sequence"/>
</dbReference>
<dbReference type="EMBL" id="SZWF01000005">
    <property type="protein sequence ID" value="KAA9394752.1"/>
    <property type="molecule type" value="Genomic_DNA"/>
</dbReference>
<keyword evidence="1" id="KW-0547">Nucleotide-binding</keyword>
<sequence>MAIEGLVVRKAGREILRGVDLRLPAGSITGLFGPSGCGKTTLMRSIVGVQKTHGGRVVVLGARPGSRELRSDVGYVTQAAAVYKDLTLLQNVRYFARLYGASDDQVQETIRTVGLTGQARQKVSSMSGGQASRASLACALVARPKLLILDEPTVGLDPVTREELWGHFRAIAGGGTAIMVSSHVMDEAGHCDRLVLMRDGTILSRTTPAALLETTGSATYDQAFLAVIAHGEAA</sequence>
<dbReference type="PANTHER" id="PTHR43038:SF3">
    <property type="entry name" value="ABC TRANSPORTER G FAMILY MEMBER 20 ISOFORM X1"/>
    <property type="match status" value="1"/>
</dbReference>
<organism evidence="4 5">
    <name type="scientific">Kocuria coralli</name>
    <dbReference type="NCBI Taxonomy" id="1461025"/>
    <lineage>
        <taxon>Bacteria</taxon>
        <taxon>Bacillati</taxon>
        <taxon>Actinomycetota</taxon>
        <taxon>Actinomycetes</taxon>
        <taxon>Micrococcales</taxon>
        <taxon>Micrococcaceae</taxon>
        <taxon>Kocuria</taxon>
    </lineage>
</organism>
<dbReference type="OrthoDB" id="9804819at2"/>
<dbReference type="InterPro" id="IPR003593">
    <property type="entry name" value="AAA+_ATPase"/>
</dbReference>
<evidence type="ECO:0000313" key="5">
    <source>
        <dbReference type="Proteomes" id="UP000325957"/>
    </source>
</evidence>
<dbReference type="AlphaFoldDB" id="A0A5J5KYX1"/>
<evidence type="ECO:0000256" key="1">
    <source>
        <dbReference type="ARBA" id="ARBA00022741"/>
    </source>
</evidence>
<reference evidence="4 5" key="1">
    <citation type="submission" date="2019-05" db="EMBL/GenBank/DDBJ databases">
        <title>Kocuria coralli sp. nov., a novel actinobacterium isolated from coral reef seawater.</title>
        <authorList>
            <person name="Li J."/>
        </authorList>
    </citation>
    <scope>NUCLEOTIDE SEQUENCE [LARGE SCALE GENOMIC DNA]</scope>
    <source>
        <strain evidence="4 5">SCSIO 13007</strain>
    </source>
</reference>
<evidence type="ECO:0000259" key="3">
    <source>
        <dbReference type="PROSITE" id="PS50893"/>
    </source>
</evidence>
<dbReference type="Gene3D" id="3.40.50.300">
    <property type="entry name" value="P-loop containing nucleotide triphosphate hydrolases"/>
    <property type="match status" value="1"/>
</dbReference>
<dbReference type="CDD" id="cd03230">
    <property type="entry name" value="ABC_DR_subfamily_A"/>
    <property type="match status" value="1"/>
</dbReference>
<dbReference type="GO" id="GO:0016887">
    <property type="term" value="F:ATP hydrolysis activity"/>
    <property type="evidence" value="ECO:0007669"/>
    <property type="project" value="InterPro"/>
</dbReference>
<feature type="domain" description="ABC transporter" evidence="3">
    <location>
        <begin position="1"/>
        <end position="224"/>
    </location>
</feature>
<dbReference type="PANTHER" id="PTHR43038">
    <property type="entry name" value="ATP-BINDING CASSETTE, SUB-FAMILY H, MEMBER 1"/>
    <property type="match status" value="1"/>
</dbReference>
<dbReference type="InterPro" id="IPR027417">
    <property type="entry name" value="P-loop_NTPase"/>
</dbReference>
<protein>
    <submittedName>
        <fullName evidence="4">ABC transporter ATP-binding protein</fullName>
    </submittedName>
</protein>
<dbReference type="Pfam" id="PF00005">
    <property type="entry name" value="ABC_tran"/>
    <property type="match status" value="1"/>
</dbReference>
<dbReference type="PROSITE" id="PS00211">
    <property type="entry name" value="ABC_TRANSPORTER_1"/>
    <property type="match status" value="1"/>
</dbReference>
<keyword evidence="2 4" id="KW-0067">ATP-binding</keyword>
<evidence type="ECO:0000256" key="2">
    <source>
        <dbReference type="ARBA" id="ARBA00022840"/>
    </source>
</evidence>